<dbReference type="PANTHER" id="PTHR11571:SF222">
    <property type="entry name" value="GLUTATHIONE TRANSFERASE"/>
    <property type="match status" value="1"/>
</dbReference>
<evidence type="ECO:0000256" key="1">
    <source>
        <dbReference type="ARBA" id="ARBA00002446"/>
    </source>
</evidence>
<dbReference type="GO" id="GO:0006749">
    <property type="term" value="P:glutathione metabolic process"/>
    <property type="evidence" value="ECO:0007669"/>
    <property type="project" value="TreeGrafter"/>
</dbReference>
<dbReference type="SUPFAM" id="SSF52833">
    <property type="entry name" value="Thioredoxin-like"/>
    <property type="match status" value="1"/>
</dbReference>
<dbReference type="SFLD" id="SFLDS00019">
    <property type="entry name" value="Glutathione_Transferase_(cytos"/>
    <property type="match status" value="1"/>
</dbReference>
<dbReference type="Gene3D" id="1.20.1050.10">
    <property type="match status" value="1"/>
</dbReference>
<accession>A0A183TC18</accession>
<proteinExistence type="inferred from homology"/>
<reference evidence="10" key="1">
    <citation type="submission" date="2016-06" db="UniProtKB">
        <authorList>
            <consortium name="WormBaseParasite"/>
        </authorList>
    </citation>
    <scope>IDENTIFICATION</scope>
</reference>
<dbReference type="PROSITE" id="PS50405">
    <property type="entry name" value="GST_CTER"/>
    <property type="match status" value="1"/>
</dbReference>
<comment type="function">
    <text evidence="1">GST isoenzymes appear to play a central role in the parasite detoxification system. Other functions are also suspected including a role in increasing the solubility of haematin in the parasite gut.</text>
</comment>
<dbReference type="EC" id="2.5.1.18" evidence="5"/>
<evidence type="ECO:0000313" key="10">
    <source>
        <dbReference type="WBParaSite" id="SSLN_0001455401-mRNA-1"/>
    </source>
</evidence>
<dbReference type="AlphaFoldDB" id="A0A183TC18"/>
<comment type="catalytic activity">
    <reaction evidence="7">
        <text>RX + glutathione = an S-substituted glutathione + a halide anion + H(+)</text>
        <dbReference type="Rhea" id="RHEA:16437"/>
        <dbReference type="ChEBI" id="CHEBI:15378"/>
        <dbReference type="ChEBI" id="CHEBI:16042"/>
        <dbReference type="ChEBI" id="CHEBI:17792"/>
        <dbReference type="ChEBI" id="CHEBI:57925"/>
        <dbReference type="ChEBI" id="CHEBI:90779"/>
        <dbReference type="EC" id="2.5.1.18"/>
    </reaction>
</comment>
<comment type="similarity">
    <text evidence="3">Belongs to the GST superfamily. Mu family.</text>
</comment>
<dbReference type="InterPro" id="IPR040079">
    <property type="entry name" value="Glutathione_S-Trfase"/>
</dbReference>
<dbReference type="Gene3D" id="3.40.30.10">
    <property type="entry name" value="Glutaredoxin"/>
    <property type="match status" value="1"/>
</dbReference>
<protein>
    <recommendedName>
        <fullName evidence="5">glutathione transferase</fullName>
        <ecNumber evidence="5">2.5.1.18</ecNumber>
    </recommendedName>
</protein>
<evidence type="ECO:0000256" key="6">
    <source>
        <dbReference type="ARBA" id="ARBA00022679"/>
    </source>
</evidence>
<name>A0A183TC18_SCHSO</name>
<dbReference type="PANTHER" id="PTHR11571">
    <property type="entry name" value="GLUTATHIONE S-TRANSFERASE"/>
    <property type="match status" value="1"/>
</dbReference>
<dbReference type="InterPro" id="IPR036249">
    <property type="entry name" value="Thioredoxin-like_sf"/>
</dbReference>
<feature type="domain" description="GST C-terminal" evidence="9">
    <location>
        <begin position="92"/>
        <end position="210"/>
    </location>
</feature>
<dbReference type="PROSITE" id="PS50404">
    <property type="entry name" value="GST_NTER"/>
    <property type="match status" value="1"/>
</dbReference>
<dbReference type="FunFam" id="1.20.1050.10:FF:000003">
    <property type="entry name" value="Glutathione S-transferase 2"/>
    <property type="match status" value="1"/>
</dbReference>
<evidence type="ECO:0000259" key="9">
    <source>
        <dbReference type="PROSITE" id="PS50405"/>
    </source>
</evidence>
<comment type="subunit">
    <text evidence="4">Homodimer.</text>
</comment>
<dbReference type="InterPro" id="IPR010987">
    <property type="entry name" value="Glutathione-S-Trfase_C-like"/>
</dbReference>
<dbReference type="SUPFAM" id="SSF47616">
    <property type="entry name" value="GST C-terminal domain-like"/>
    <property type="match status" value="1"/>
</dbReference>
<feature type="domain" description="GST N-terminal" evidence="8">
    <location>
        <begin position="3"/>
        <end position="90"/>
    </location>
</feature>
<keyword evidence="6" id="KW-0808">Transferase</keyword>
<dbReference type="Pfam" id="PF14497">
    <property type="entry name" value="GST_C_3"/>
    <property type="match status" value="1"/>
</dbReference>
<organism evidence="10">
    <name type="scientific">Schistocephalus solidus</name>
    <name type="common">Tapeworm</name>
    <dbReference type="NCBI Taxonomy" id="70667"/>
    <lineage>
        <taxon>Eukaryota</taxon>
        <taxon>Metazoa</taxon>
        <taxon>Spiralia</taxon>
        <taxon>Lophotrochozoa</taxon>
        <taxon>Platyhelminthes</taxon>
        <taxon>Cestoda</taxon>
        <taxon>Eucestoda</taxon>
        <taxon>Diphyllobothriidea</taxon>
        <taxon>Diphyllobothriidae</taxon>
        <taxon>Schistocephalus</taxon>
    </lineage>
</organism>
<dbReference type="GO" id="GO:0004364">
    <property type="term" value="F:glutathione transferase activity"/>
    <property type="evidence" value="ECO:0007669"/>
    <property type="project" value="UniProtKB-EC"/>
</dbReference>
<dbReference type="InterPro" id="IPR050213">
    <property type="entry name" value="GST_superfamily"/>
</dbReference>
<evidence type="ECO:0000256" key="5">
    <source>
        <dbReference type="ARBA" id="ARBA00012452"/>
    </source>
</evidence>
<dbReference type="InterPro" id="IPR004045">
    <property type="entry name" value="Glutathione_S-Trfase_N"/>
</dbReference>
<dbReference type="WBParaSite" id="SSLN_0001455401-mRNA-1">
    <property type="protein sequence ID" value="SSLN_0001455401-mRNA-1"/>
    <property type="gene ID" value="SSLN_0001455401"/>
</dbReference>
<dbReference type="InterPro" id="IPR036282">
    <property type="entry name" value="Glutathione-S-Trfase_C_sf"/>
</dbReference>
<dbReference type="InterPro" id="IPR004046">
    <property type="entry name" value="GST_C"/>
</dbReference>
<evidence type="ECO:0000256" key="3">
    <source>
        <dbReference type="ARBA" id="ARBA00005861"/>
    </source>
</evidence>
<dbReference type="Pfam" id="PF02798">
    <property type="entry name" value="GST_N"/>
    <property type="match status" value="1"/>
</dbReference>
<evidence type="ECO:0000256" key="2">
    <source>
        <dbReference type="ARBA" id="ARBA00003701"/>
    </source>
</evidence>
<evidence type="ECO:0000256" key="4">
    <source>
        <dbReference type="ARBA" id="ARBA00011738"/>
    </source>
</evidence>
<comment type="function">
    <text evidence="2">Conjugation of reduced glutathione to a wide number of exogenous and endogenous hydrophobic electrophiles.</text>
</comment>
<evidence type="ECO:0000259" key="8">
    <source>
        <dbReference type="PROSITE" id="PS50404"/>
    </source>
</evidence>
<evidence type="ECO:0000256" key="7">
    <source>
        <dbReference type="ARBA" id="ARBA00047960"/>
    </source>
</evidence>
<sequence length="221" mass="25908">LNRQITKSLCIPFQLAQAIRLLFHYLDQEYIEELYEAGGPPDFSREPWLQHKFTKGLDFPNLPYLIDDGFKITQSGAILEYVADKYGMLPTSARERAVLHMLQAELSDFRTSYARLVYNPDFNKLKQGFLDDLPQKLRLWSNYLGNKQWLTGENIQYPDFNLYDLLDALRTLEPTCLNDFPNLQKYMERFEDLDKIKEFQKSDAYIARPFNNTAAAWRGDA</sequence>